<dbReference type="InParanoid" id="A0A1Y1UGW0"/>
<dbReference type="RefSeq" id="XP_021871316.1">
    <property type="nucleotide sequence ID" value="XM_022012786.1"/>
</dbReference>
<proteinExistence type="predicted"/>
<evidence type="ECO:0000313" key="3">
    <source>
        <dbReference type="Proteomes" id="UP000193218"/>
    </source>
</evidence>
<protein>
    <submittedName>
        <fullName evidence="2">Uncharacterized protein</fullName>
    </submittedName>
</protein>
<name>A0A1Y1UGW0_9TREE</name>
<feature type="compositionally biased region" description="Low complexity" evidence="1">
    <location>
        <begin position="321"/>
        <end position="332"/>
    </location>
</feature>
<feature type="compositionally biased region" description="Basic residues" evidence="1">
    <location>
        <begin position="360"/>
        <end position="379"/>
    </location>
</feature>
<feature type="compositionally biased region" description="Acidic residues" evidence="1">
    <location>
        <begin position="340"/>
        <end position="354"/>
    </location>
</feature>
<feature type="compositionally biased region" description="Polar residues" evidence="1">
    <location>
        <begin position="62"/>
        <end position="121"/>
    </location>
</feature>
<dbReference type="GeneID" id="33554594"/>
<feature type="region of interest" description="Disordered" evidence="1">
    <location>
        <begin position="321"/>
        <end position="386"/>
    </location>
</feature>
<organism evidence="2 3">
    <name type="scientific">Kockovaella imperatae</name>
    <dbReference type="NCBI Taxonomy" id="4999"/>
    <lineage>
        <taxon>Eukaryota</taxon>
        <taxon>Fungi</taxon>
        <taxon>Dikarya</taxon>
        <taxon>Basidiomycota</taxon>
        <taxon>Agaricomycotina</taxon>
        <taxon>Tremellomycetes</taxon>
        <taxon>Tremellales</taxon>
        <taxon>Cuniculitremaceae</taxon>
        <taxon>Kockovaella</taxon>
    </lineage>
</organism>
<gene>
    <name evidence="2" type="ORF">BD324DRAFT_438406</name>
</gene>
<feature type="compositionally biased region" description="Polar residues" evidence="1">
    <location>
        <begin position="35"/>
        <end position="47"/>
    </location>
</feature>
<dbReference type="Proteomes" id="UP000193218">
    <property type="component" value="Unassembled WGS sequence"/>
</dbReference>
<feature type="compositionally biased region" description="Polar residues" evidence="1">
    <location>
        <begin position="1"/>
        <end position="14"/>
    </location>
</feature>
<evidence type="ECO:0000256" key="1">
    <source>
        <dbReference type="SAM" id="MobiDB-lite"/>
    </source>
</evidence>
<accession>A0A1Y1UGW0</accession>
<feature type="compositionally biased region" description="Basic residues" evidence="1">
    <location>
        <begin position="247"/>
        <end position="256"/>
    </location>
</feature>
<sequence>MARSRSGSMSQGAASSHRAGSSDRATVLSRLETLSKGQNIHSGLSNGRTDDSSPADDIASSQGKSASNGISLSRPNSLQSKNMTPRAQESSSTGDTTTLMGQKRSSTRATSSTLPASQLTPKWSAVNGSLRKVASEGRRIGGSNHDSDPADEEEEEEPEEEVEDEAEEEVEAFEDALESLNGSEEEGGEKEAGSSRMSRINSNNSRSSSDPLVLRGQNESDELEDTDRAPIEILDDSSSGSESILRPGRRLKRRQLRNPSVELLDAPDHGKKDKGKGKAKAEPWSNVIMEIPLKPLAKLRTYSYPDKFARFIPDQSTRLSLSYSSGSHLGSGRNNHTTDHEDDDEEDSYGDPESDPIALRRSRRHDRKSPTRRIPRTRATRAQERVNKDKGGLCAIHVNKNSTLSILTLFHPASARWILLTDPVPRLCP</sequence>
<reference evidence="2 3" key="1">
    <citation type="submission" date="2017-03" db="EMBL/GenBank/DDBJ databases">
        <title>Widespread Adenine N6-methylation of Active Genes in Fungi.</title>
        <authorList>
            <consortium name="DOE Joint Genome Institute"/>
            <person name="Mondo S.J."/>
            <person name="Dannebaum R.O."/>
            <person name="Kuo R.C."/>
            <person name="Louie K.B."/>
            <person name="Bewick A.J."/>
            <person name="Labutti K."/>
            <person name="Haridas S."/>
            <person name="Kuo A."/>
            <person name="Salamov A."/>
            <person name="Ahrendt S.R."/>
            <person name="Lau R."/>
            <person name="Bowen B.P."/>
            <person name="Lipzen A."/>
            <person name="Sullivan W."/>
            <person name="Andreopoulos W.B."/>
            <person name="Clum A."/>
            <person name="Lindquist E."/>
            <person name="Daum C."/>
            <person name="Northen T.R."/>
            <person name="Ramamoorthy G."/>
            <person name="Schmitz R.J."/>
            <person name="Gryganskyi A."/>
            <person name="Culley D."/>
            <person name="Magnuson J."/>
            <person name="James T.Y."/>
            <person name="O'Malley M.A."/>
            <person name="Stajich J.E."/>
            <person name="Spatafora J.W."/>
            <person name="Visel A."/>
            <person name="Grigoriev I.V."/>
        </authorList>
    </citation>
    <scope>NUCLEOTIDE SEQUENCE [LARGE SCALE GENOMIC DNA]</scope>
    <source>
        <strain evidence="2 3">NRRL Y-17943</strain>
    </source>
</reference>
<feature type="compositionally biased region" description="Acidic residues" evidence="1">
    <location>
        <begin position="149"/>
        <end position="188"/>
    </location>
</feature>
<comment type="caution">
    <text evidence="2">The sequence shown here is derived from an EMBL/GenBank/DDBJ whole genome shotgun (WGS) entry which is preliminary data.</text>
</comment>
<keyword evidence="3" id="KW-1185">Reference proteome</keyword>
<dbReference type="AlphaFoldDB" id="A0A1Y1UGW0"/>
<evidence type="ECO:0000313" key="2">
    <source>
        <dbReference type="EMBL" id="ORX37278.1"/>
    </source>
</evidence>
<feature type="compositionally biased region" description="Low complexity" evidence="1">
    <location>
        <begin position="194"/>
        <end position="209"/>
    </location>
</feature>
<feature type="region of interest" description="Disordered" evidence="1">
    <location>
        <begin position="1"/>
        <end position="287"/>
    </location>
</feature>
<dbReference type="EMBL" id="NBSH01000006">
    <property type="protein sequence ID" value="ORX37278.1"/>
    <property type="molecule type" value="Genomic_DNA"/>
</dbReference>